<dbReference type="InterPro" id="IPR006364">
    <property type="entry name" value="CobI/CbiL/CobIJ_dom"/>
</dbReference>
<dbReference type="Gene3D" id="3.40.1010.10">
    <property type="entry name" value="Cobalt-precorrin-4 Transmethylase, Domain 1"/>
    <property type="match status" value="1"/>
</dbReference>
<evidence type="ECO:0000256" key="6">
    <source>
        <dbReference type="ARBA" id="ARBA00022691"/>
    </source>
</evidence>
<evidence type="ECO:0000256" key="7">
    <source>
        <dbReference type="PIRNR" id="PIRNR036427"/>
    </source>
</evidence>
<comment type="similarity">
    <text evidence="2 7">Belongs to the precorrin methyltransferase family.</text>
</comment>
<dbReference type="InterPro" id="IPR000878">
    <property type="entry name" value="4pyrrol_Mease"/>
</dbReference>
<dbReference type="InterPro" id="IPR035996">
    <property type="entry name" value="4pyrrol_Methylase_sf"/>
</dbReference>
<dbReference type="PATRIC" id="fig|1030009.3.peg.1197"/>
<dbReference type="PANTHER" id="PTHR43467">
    <property type="entry name" value="COBALT-PRECORRIN-2 C(20)-METHYLTRANSFERASE"/>
    <property type="match status" value="1"/>
</dbReference>
<keyword evidence="4 9" id="KW-0489">Methyltransferase</keyword>
<dbReference type="CDD" id="cd11645">
    <property type="entry name" value="Precorrin_2_C20_MT"/>
    <property type="match status" value="1"/>
</dbReference>
<feature type="domain" description="Tetrapyrrole methylase" evidence="8">
    <location>
        <begin position="3"/>
        <end position="208"/>
    </location>
</feature>
<evidence type="ECO:0000256" key="1">
    <source>
        <dbReference type="ARBA" id="ARBA00004953"/>
    </source>
</evidence>
<evidence type="ECO:0000313" key="10">
    <source>
        <dbReference type="Proteomes" id="UP000000486"/>
    </source>
</evidence>
<dbReference type="PANTHER" id="PTHR43467:SF2">
    <property type="entry name" value="COBALT-PRECORRIN-2 C(20)-METHYLTRANSFERASE"/>
    <property type="match status" value="1"/>
</dbReference>
<dbReference type="EMBL" id="CP002816">
    <property type="protein sequence ID" value="AEH92213.1"/>
    <property type="molecule type" value="Genomic_DNA"/>
</dbReference>
<reference evidence="9 10" key="1">
    <citation type="journal article" date="2011" name="J. Bacteriol.">
        <title>Genome sequence of the nonpathogenic Listeria monocytogenes serovar 4a strain M7.</title>
        <authorList>
            <person name="Chen J."/>
            <person name="Xia Y."/>
            <person name="Cheng C."/>
            <person name="Fang C."/>
            <person name="Shan Y."/>
            <person name="Jin G."/>
            <person name="Fang W."/>
        </authorList>
    </citation>
    <scope>NUCLEOTIDE SEQUENCE [LARGE SCALE GENOMIC DNA]</scope>
    <source>
        <strain evidence="9 10">M7</strain>
    </source>
</reference>
<sequence length="236" mass="26193">MAKFYGIGTGPGDSKLVTMEAAERLGNLAILYTPQPKKGGESLAKKIVSPYLKDTLIIKERHFPMSYNKEEKMLAWKEIAEEIKADVQNGHDVGFITLGDPMVYSTYSYLLELLKGEIETVTLAGISSFSNIASKIELPLVMDEESFAVIPVTAGAEKIEQALTLFDTVVLMKAASNLPLLTTLLKKLNLLDAAVVVSDVAMATEKITYSMRDINPEEKMSYFTTIIVKKRREQYK</sequence>
<evidence type="ECO:0000256" key="2">
    <source>
        <dbReference type="ARBA" id="ARBA00005879"/>
    </source>
</evidence>
<dbReference type="RefSeq" id="WP_003729730.1">
    <property type="nucleotide sequence ID" value="NC_017537.1"/>
</dbReference>
<proteinExistence type="inferred from homology"/>
<dbReference type="PIRSF" id="PIRSF036427">
    <property type="entry name" value="Precrrn-2_mtase"/>
    <property type="match status" value="1"/>
</dbReference>
<keyword evidence="5 9" id="KW-0808">Transferase</keyword>
<evidence type="ECO:0000256" key="4">
    <source>
        <dbReference type="ARBA" id="ARBA00022603"/>
    </source>
</evidence>
<gene>
    <name evidence="9" type="primary">cbiL</name>
    <name evidence="9" type="ordered locus">LMM7_1208</name>
</gene>
<accession>A0A0E0UVV4</accession>
<dbReference type="Proteomes" id="UP000000486">
    <property type="component" value="Chromosome"/>
</dbReference>
<dbReference type="Pfam" id="PF00590">
    <property type="entry name" value="TP_methylase"/>
    <property type="match status" value="1"/>
</dbReference>
<evidence type="ECO:0000256" key="5">
    <source>
        <dbReference type="ARBA" id="ARBA00022679"/>
    </source>
</evidence>
<dbReference type="InterPro" id="IPR012382">
    <property type="entry name" value="CobI/CbiL"/>
</dbReference>
<dbReference type="Gene3D" id="3.30.950.10">
    <property type="entry name" value="Methyltransferase, Cobalt-precorrin-4 Transmethylase, Domain 2"/>
    <property type="match status" value="1"/>
</dbReference>
<dbReference type="UniPathway" id="UPA00148"/>
<dbReference type="GO" id="GO:0032259">
    <property type="term" value="P:methylation"/>
    <property type="evidence" value="ECO:0007669"/>
    <property type="project" value="UniProtKB-KW"/>
</dbReference>
<keyword evidence="6" id="KW-0949">S-adenosyl-L-methionine</keyword>
<protein>
    <submittedName>
        <fullName evidence="9">Cobalt-factor-2 C20-methyltransferase</fullName>
    </submittedName>
</protein>
<evidence type="ECO:0000256" key="3">
    <source>
        <dbReference type="ARBA" id="ARBA00022573"/>
    </source>
</evidence>
<evidence type="ECO:0000259" key="8">
    <source>
        <dbReference type="Pfam" id="PF00590"/>
    </source>
</evidence>
<keyword evidence="3" id="KW-0169">Cobalamin biosynthesis</keyword>
<dbReference type="GO" id="GO:0009236">
    <property type="term" value="P:cobalamin biosynthetic process"/>
    <property type="evidence" value="ECO:0007669"/>
    <property type="project" value="UniProtKB-UniRule"/>
</dbReference>
<dbReference type="NCBIfam" id="NF004059">
    <property type="entry name" value="PRK05576.1-2"/>
    <property type="match status" value="1"/>
</dbReference>
<organism evidence="9 10">
    <name type="scientific">Listeria monocytogenes serotype 4a (strain M7)</name>
    <dbReference type="NCBI Taxonomy" id="1030009"/>
    <lineage>
        <taxon>Bacteria</taxon>
        <taxon>Bacillati</taxon>
        <taxon>Bacillota</taxon>
        <taxon>Bacilli</taxon>
        <taxon>Bacillales</taxon>
        <taxon>Listeriaceae</taxon>
        <taxon>Listeria</taxon>
    </lineage>
</organism>
<dbReference type="KEGG" id="lmq:LMM7_1208"/>
<dbReference type="InterPro" id="IPR014776">
    <property type="entry name" value="4pyrrole_Mease_sub2"/>
</dbReference>
<evidence type="ECO:0000313" key="9">
    <source>
        <dbReference type="EMBL" id="AEH92213.1"/>
    </source>
</evidence>
<dbReference type="SUPFAM" id="SSF53790">
    <property type="entry name" value="Tetrapyrrole methylase"/>
    <property type="match status" value="1"/>
</dbReference>
<dbReference type="InterPro" id="IPR014777">
    <property type="entry name" value="4pyrrole_Mease_sub1"/>
</dbReference>
<comment type="pathway">
    <text evidence="1">Cofactor biosynthesis; adenosylcobalamin biosynthesis.</text>
</comment>
<dbReference type="HOGENOM" id="CLU_076014_3_0_9"/>
<name>A0A0E0UVV4_LISMM</name>
<dbReference type="GO" id="GO:0030788">
    <property type="term" value="F:precorrin-2 C20-methyltransferase activity"/>
    <property type="evidence" value="ECO:0007669"/>
    <property type="project" value="InterPro"/>
</dbReference>
<dbReference type="AlphaFoldDB" id="A0A0E0UVV4"/>
<dbReference type="NCBIfam" id="TIGR01467">
    <property type="entry name" value="cobI_cbiL"/>
    <property type="match status" value="1"/>
</dbReference>